<reference evidence="1 2" key="1">
    <citation type="submission" date="2022-04" db="EMBL/GenBank/DDBJ databases">
        <title>Genome sequence of soybean root-associated Caulobacter segnis RL271.</title>
        <authorList>
            <person name="Longley R."/>
            <person name="Bonito G."/>
            <person name="Trigodet F."/>
            <person name="Crosson S."/>
            <person name="Fiebig A."/>
        </authorList>
    </citation>
    <scope>NUCLEOTIDE SEQUENCE [LARGE SCALE GENOMIC DNA]</scope>
    <source>
        <strain evidence="1 2">RL271</strain>
    </source>
</reference>
<evidence type="ECO:0000313" key="1">
    <source>
        <dbReference type="EMBL" id="USQ95385.1"/>
    </source>
</evidence>
<organism evidence="1 2">
    <name type="scientific">Caulobacter segnis</name>
    <dbReference type="NCBI Taxonomy" id="88688"/>
    <lineage>
        <taxon>Bacteria</taxon>
        <taxon>Pseudomonadati</taxon>
        <taxon>Pseudomonadota</taxon>
        <taxon>Alphaproteobacteria</taxon>
        <taxon>Caulobacterales</taxon>
        <taxon>Caulobacteraceae</taxon>
        <taxon>Caulobacter</taxon>
    </lineage>
</organism>
<protein>
    <recommendedName>
        <fullName evidence="3">Lipoprotein</fullName>
    </recommendedName>
</protein>
<evidence type="ECO:0008006" key="3">
    <source>
        <dbReference type="Google" id="ProtNLM"/>
    </source>
</evidence>
<accession>A0ABY4ZRU2</accession>
<dbReference type="Proteomes" id="UP001057520">
    <property type="component" value="Chromosome"/>
</dbReference>
<sequence>MIAILSAALTAVAASACSKPRSCADYGPADRKRLVEEAYSRTFKKPVAGELSIVSEAKQAQSWLIGFKSADAPRSFAILSCETGQVEFSRDRGPA</sequence>
<gene>
    <name evidence="1" type="ORF">MZV50_23010</name>
</gene>
<keyword evidence="2" id="KW-1185">Reference proteome</keyword>
<dbReference type="EMBL" id="CP096040">
    <property type="protein sequence ID" value="USQ95385.1"/>
    <property type="molecule type" value="Genomic_DNA"/>
</dbReference>
<evidence type="ECO:0000313" key="2">
    <source>
        <dbReference type="Proteomes" id="UP001057520"/>
    </source>
</evidence>
<name>A0ABY4ZRU2_9CAUL</name>
<proteinExistence type="predicted"/>